<evidence type="ECO:0000313" key="1">
    <source>
        <dbReference type="EMBL" id="KAI5650813.1"/>
    </source>
</evidence>
<dbReference type="EMBL" id="CM044708">
    <property type="protein sequence ID" value="KAI5650813.1"/>
    <property type="molecule type" value="Genomic_DNA"/>
</dbReference>
<evidence type="ECO:0000313" key="2">
    <source>
        <dbReference type="Proteomes" id="UP001060085"/>
    </source>
</evidence>
<comment type="caution">
    <text evidence="1">The sequence shown here is derived from an EMBL/GenBank/DDBJ whole genome shotgun (WGS) entry which is preliminary data.</text>
</comment>
<gene>
    <name evidence="1" type="ORF">M9H77_36818</name>
</gene>
<organism evidence="1 2">
    <name type="scientific">Catharanthus roseus</name>
    <name type="common">Madagascar periwinkle</name>
    <name type="synonym">Vinca rosea</name>
    <dbReference type="NCBI Taxonomy" id="4058"/>
    <lineage>
        <taxon>Eukaryota</taxon>
        <taxon>Viridiplantae</taxon>
        <taxon>Streptophyta</taxon>
        <taxon>Embryophyta</taxon>
        <taxon>Tracheophyta</taxon>
        <taxon>Spermatophyta</taxon>
        <taxon>Magnoliopsida</taxon>
        <taxon>eudicotyledons</taxon>
        <taxon>Gunneridae</taxon>
        <taxon>Pentapetalae</taxon>
        <taxon>asterids</taxon>
        <taxon>lamiids</taxon>
        <taxon>Gentianales</taxon>
        <taxon>Apocynaceae</taxon>
        <taxon>Rauvolfioideae</taxon>
        <taxon>Vinceae</taxon>
        <taxon>Catharanthinae</taxon>
        <taxon>Catharanthus</taxon>
    </lineage>
</organism>
<reference evidence="2" key="1">
    <citation type="journal article" date="2023" name="Nat. Plants">
        <title>Single-cell RNA sequencing provides a high-resolution roadmap for understanding the multicellular compartmentation of specialized metabolism.</title>
        <authorList>
            <person name="Sun S."/>
            <person name="Shen X."/>
            <person name="Li Y."/>
            <person name="Li Y."/>
            <person name="Wang S."/>
            <person name="Li R."/>
            <person name="Zhang H."/>
            <person name="Shen G."/>
            <person name="Guo B."/>
            <person name="Wei J."/>
            <person name="Xu J."/>
            <person name="St-Pierre B."/>
            <person name="Chen S."/>
            <person name="Sun C."/>
        </authorList>
    </citation>
    <scope>NUCLEOTIDE SEQUENCE [LARGE SCALE GENOMIC DNA]</scope>
</reference>
<dbReference type="Proteomes" id="UP001060085">
    <property type="component" value="Linkage Group LG08"/>
</dbReference>
<name>A0ACB9ZUU8_CATRO</name>
<proteinExistence type="predicted"/>
<accession>A0ACB9ZUU8</accession>
<protein>
    <submittedName>
        <fullName evidence="1">Uncharacterized protein</fullName>
    </submittedName>
</protein>
<sequence length="425" mass="47856">MGSSCDDNESSNGSRGGERIFQYVFREQRLVCFFIGFSISFFLFSVFDFPMPSSSLITISSHHIHDDHDSFAAAESTHVSRRVAHELHGAPGGKIPLGLKNKRLRILVTGGAGFVGSHLVDRLMARGDNVIVVDNFFTGKKENLVHHFKNPRFELIRHDVVEPILLEVDQIYHLACPASPVHYKYNPIKTIKTNVMGSLNMLGLAKRVGARFLLTSTSEVYGDPLQHPQEESYWGNVNPIGVRSCYDEGKRTAETLTMDYHRGLNIEVRIARIFNTYGPRMCIDDGRVVSNFVAQALRKEPLTVYGDGKQTRSFQYVSDLVEGLIRLMEGDHVGPFNLGNPGEFTMLELAQVVQETIDPNAKIEFRPNTEDDPHKRKPDISKAKQFLDWQPTVSLREGLPLMVTDFQRRIFGDDKSAKVTNQFAA</sequence>
<keyword evidence="2" id="KW-1185">Reference proteome</keyword>